<dbReference type="Pfam" id="PF05834">
    <property type="entry name" value="Lycopene_cycl"/>
    <property type="match status" value="1"/>
</dbReference>
<dbReference type="EC" id="5.5.1.19" evidence="2"/>
<accession>A0ABX7K881</accession>
<reference evidence="2 3" key="1">
    <citation type="submission" date="2020-09" db="EMBL/GenBank/DDBJ databases">
        <title>Complete genome sequence of altererythrobacter flavus SS-21NJ, isolated from Dongying oil sludge in Shandong province.</title>
        <authorList>
            <person name="Sun S."/>
            <person name="Zhang Z."/>
        </authorList>
    </citation>
    <scope>NUCLEOTIDE SEQUENCE [LARGE SCALE GENOMIC DNA]</scope>
    <source>
        <strain evidence="2 3">SS-21NJ</strain>
    </source>
</reference>
<evidence type="ECO:0000256" key="1">
    <source>
        <dbReference type="ARBA" id="ARBA00006599"/>
    </source>
</evidence>
<dbReference type="EMBL" id="CP061510">
    <property type="protein sequence ID" value="QSB44466.1"/>
    <property type="molecule type" value="Genomic_DNA"/>
</dbReference>
<dbReference type="Proteomes" id="UP000663637">
    <property type="component" value="Chromosome"/>
</dbReference>
<gene>
    <name evidence="2" type="primary">crtY</name>
    <name evidence="2" type="ORF">IDJ81_14380</name>
</gene>
<comment type="similarity">
    <text evidence="1">Belongs to the lycopene cyclase family.</text>
</comment>
<keyword evidence="2" id="KW-0413">Isomerase</keyword>
<organism evidence="2 3">
    <name type="scientific">Tsuneonella flava</name>
    <dbReference type="NCBI Taxonomy" id="2055955"/>
    <lineage>
        <taxon>Bacteria</taxon>
        <taxon>Pseudomonadati</taxon>
        <taxon>Pseudomonadota</taxon>
        <taxon>Alphaproteobacteria</taxon>
        <taxon>Sphingomonadales</taxon>
        <taxon>Erythrobacteraceae</taxon>
        <taxon>Tsuneonella</taxon>
    </lineage>
</organism>
<sequence>MTARRIDLAIAGGGLAGGLIALALHRTRPELRVVLVEQGQAIGGNHRWSWFASDLDADSVALLSGFRTASWGRYDVRFPGYRRDLGTAYHSLASVDFDAALRRELNEGMLVAGRSVCSLDARGIDLDNGERIEARTVIDCRGIDSAAQLTGGWQVFMGRHLRTPRPHGVTQPTIMDADLEQHGAYRFVYTLPLSAQDLFVEDTYYAETPQLDRNALSGRIDRYCQRAGWQGNPVGFETGVLPVITGGNFSAFQSAHRIDGVAVAGTRGGFMHPLTSYSLPFAVETALAIARDADLPGVQLAAMLEARARQHWSRTRFYRQLGRMLFRAGTADERWRIFARFYRLPRPLIERFYAAQTTRLDRARVLCGKPPVPVMGALAALVGQGRALERDAA</sequence>
<dbReference type="NCBIfam" id="TIGR01789">
    <property type="entry name" value="lycopene_cycl"/>
    <property type="match status" value="1"/>
</dbReference>
<dbReference type="InterPro" id="IPR036188">
    <property type="entry name" value="FAD/NAD-bd_sf"/>
</dbReference>
<dbReference type="Gene3D" id="3.50.50.60">
    <property type="entry name" value="FAD/NAD(P)-binding domain"/>
    <property type="match status" value="1"/>
</dbReference>
<protein>
    <submittedName>
        <fullName evidence="2">Lycopene beta-cyclase CrtY</fullName>
        <ecNumber evidence="2">5.5.1.19</ecNumber>
    </submittedName>
</protein>
<evidence type="ECO:0000313" key="3">
    <source>
        <dbReference type="Proteomes" id="UP000663637"/>
    </source>
</evidence>
<dbReference type="InterPro" id="IPR010108">
    <property type="entry name" value="Lycopene_cyclase_b/e"/>
</dbReference>
<proteinExistence type="inferred from homology"/>
<dbReference type="GO" id="GO:0016853">
    <property type="term" value="F:isomerase activity"/>
    <property type="evidence" value="ECO:0007669"/>
    <property type="project" value="UniProtKB-KW"/>
</dbReference>
<dbReference type="SUPFAM" id="SSF51905">
    <property type="entry name" value="FAD/NAD(P)-binding domain"/>
    <property type="match status" value="1"/>
</dbReference>
<keyword evidence="3" id="KW-1185">Reference proteome</keyword>
<dbReference type="NCBIfam" id="TIGR01790">
    <property type="entry name" value="carotene-cycl"/>
    <property type="match status" value="1"/>
</dbReference>
<dbReference type="InterPro" id="IPR008461">
    <property type="entry name" value="CrtY"/>
</dbReference>
<dbReference type="RefSeq" id="WP_205441940.1">
    <property type="nucleotide sequence ID" value="NZ_CP061510.1"/>
</dbReference>
<evidence type="ECO:0000313" key="2">
    <source>
        <dbReference type="EMBL" id="QSB44466.1"/>
    </source>
</evidence>
<name>A0ABX7K881_9SPHN</name>